<evidence type="ECO:0000259" key="11">
    <source>
        <dbReference type="PROSITE" id="PS51278"/>
    </source>
</evidence>
<evidence type="ECO:0000259" key="12">
    <source>
        <dbReference type="PROSITE" id="PS51464"/>
    </source>
</evidence>
<dbReference type="PROSITE" id="PS51464">
    <property type="entry name" value="SIS"/>
    <property type="match status" value="2"/>
</dbReference>
<evidence type="ECO:0000256" key="5">
    <source>
        <dbReference type="ARBA" id="ARBA00022490"/>
    </source>
</evidence>
<keyword evidence="9" id="KW-0315">Glutamine amidotransferase</keyword>
<evidence type="ECO:0000256" key="6">
    <source>
        <dbReference type="ARBA" id="ARBA00022576"/>
    </source>
</evidence>
<sequence length="620" mass="68824">MCGIFAYLGKKEAQPILLDGLKRLEYRGYDSSGIAIADGKRIEVIKKKGRIADLVQLIGPRQFHGRLGISHTRWATHGIPSDENAHPHFDQSQCLSLVHNGVIENYQLLKQRLLNFGHKFQSETDTEVLAHLIGYYYEQEKIDDPYQRLIHALKRSLKEISGTYGIALIHSDVPNLLLGARRGSPLVLGIGNDEFFLSSDVTAICPYAHRVVYLNDGDLVAITLDTFDIQSLNQSLNKSNNGFEIRDVDQLEMTASLKGFPHYMLKEIYDQPEAIRNAFRGRLIHEEATAKLGGLNMSPQELLRIERIQIIGCGSARHAGIVGEYLIESLAHIPAEVEFSSEFRYKNSPLDRHTVVFAVSQSGETADTLAAVKEAKRKGLKVLGICNRVGSSIARETEGGVFMHAGPEIAVAATKSFSSQVLIFSLLALLLGRLRYLSAREGHEIVEAIEALPDQVAEVIKLDSQVKELARKYVQSRRFLLFGRQFQYGVALEGALKIKEISYCCAEGNPSAELKHGIIALIDKSTPSIFLCPKDGVYDKNISNMEEIKARGGPIIAIATENDDQVAKIADEVLYIPKAPEYLTPLLTIIPLQLFAYHLAIFLGRDVDKPRNLAKSVTVE</sequence>
<dbReference type="SUPFAM" id="SSF53697">
    <property type="entry name" value="SIS domain"/>
    <property type="match status" value="1"/>
</dbReference>
<comment type="subcellular location">
    <subcellularLocation>
        <location evidence="2 10">Cytoplasm</location>
    </subcellularLocation>
</comment>
<keyword evidence="5 10" id="KW-0963">Cytoplasm</keyword>
<evidence type="ECO:0000256" key="3">
    <source>
        <dbReference type="ARBA" id="ARBA00012916"/>
    </source>
</evidence>
<evidence type="ECO:0000256" key="7">
    <source>
        <dbReference type="ARBA" id="ARBA00022679"/>
    </source>
</evidence>
<evidence type="ECO:0000256" key="2">
    <source>
        <dbReference type="ARBA" id="ARBA00004496"/>
    </source>
</evidence>
<dbReference type="NCBIfam" id="TIGR01135">
    <property type="entry name" value="glmS"/>
    <property type="match status" value="1"/>
</dbReference>
<name>A0A4Y8PB38_9BACT</name>
<accession>A0A4Y8PB38</accession>
<proteinExistence type="inferred from homology"/>
<comment type="catalytic activity">
    <reaction evidence="1 10">
        <text>D-fructose 6-phosphate + L-glutamine = D-glucosamine 6-phosphate + L-glutamate</text>
        <dbReference type="Rhea" id="RHEA:13237"/>
        <dbReference type="ChEBI" id="CHEBI:29985"/>
        <dbReference type="ChEBI" id="CHEBI:58359"/>
        <dbReference type="ChEBI" id="CHEBI:58725"/>
        <dbReference type="ChEBI" id="CHEBI:61527"/>
        <dbReference type="EC" id="2.6.1.16"/>
    </reaction>
</comment>
<dbReference type="CDD" id="cd05009">
    <property type="entry name" value="SIS_GlmS_GlmD_2"/>
    <property type="match status" value="1"/>
</dbReference>
<evidence type="ECO:0000256" key="8">
    <source>
        <dbReference type="ARBA" id="ARBA00022737"/>
    </source>
</evidence>
<dbReference type="Pfam" id="PF13522">
    <property type="entry name" value="GATase_6"/>
    <property type="match status" value="1"/>
</dbReference>
<comment type="subunit">
    <text evidence="10">Homodimer.</text>
</comment>
<feature type="domain" description="SIS" evidence="12">
    <location>
        <begin position="469"/>
        <end position="610"/>
    </location>
</feature>
<feature type="initiator methionine" description="Removed" evidence="10">
    <location>
        <position position="1"/>
    </location>
</feature>
<evidence type="ECO:0000256" key="4">
    <source>
        <dbReference type="ARBA" id="ARBA00016090"/>
    </source>
</evidence>
<feature type="active site" description="Nucleophile; for GATase activity" evidence="10">
    <location>
        <position position="2"/>
    </location>
</feature>
<dbReference type="HAMAP" id="MF_00164">
    <property type="entry name" value="GlmS"/>
    <property type="match status" value="1"/>
</dbReference>
<dbReference type="GO" id="GO:0005829">
    <property type="term" value="C:cytosol"/>
    <property type="evidence" value="ECO:0007669"/>
    <property type="project" value="TreeGrafter"/>
</dbReference>
<feature type="domain" description="Glutamine amidotransferase type-2" evidence="11">
    <location>
        <begin position="2"/>
        <end position="225"/>
    </location>
</feature>
<dbReference type="EC" id="2.6.1.16" evidence="3 10"/>
<dbReference type="GO" id="GO:0006002">
    <property type="term" value="P:fructose 6-phosphate metabolic process"/>
    <property type="evidence" value="ECO:0007669"/>
    <property type="project" value="TreeGrafter"/>
</dbReference>
<keyword evidence="7 10" id="KW-0808">Transferase</keyword>
<dbReference type="InterPro" id="IPR029055">
    <property type="entry name" value="Ntn_hydrolases_N"/>
</dbReference>
<dbReference type="InterPro" id="IPR005855">
    <property type="entry name" value="GFAT"/>
</dbReference>
<dbReference type="GO" id="GO:0005975">
    <property type="term" value="P:carbohydrate metabolic process"/>
    <property type="evidence" value="ECO:0007669"/>
    <property type="project" value="UniProtKB-UniRule"/>
</dbReference>
<dbReference type="GO" id="GO:0006047">
    <property type="term" value="P:UDP-N-acetylglucosamine metabolic process"/>
    <property type="evidence" value="ECO:0007669"/>
    <property type="project" value="TreeGrafter"/>
</dbReference>
<keyword evidence="14" id="KW-1185">Reference proteome</keyword>
<dbReference type="PANTHER" id="PTHR10937:SF0">
    <property type="entry name" value="GLUTAMINE--FRUCTOSE-6-PHOSPHATE TRANSAMINASE (ISOMERIZING)"/>
    <property type="match status" value="1"/>
</dbReference>
<feature type="active site" description="For Fru-6P isomerization activity" evidence="10">
    <location>
        <position position="615"/>
    </location>
</feature>
<dbReference type="GO" id="GO:0004360">
    <property type="term" value="F:glutamine-fructose-6-phosphate transaminase (isomerizing) activity"/>
    <property type="evidence" value="ECO:0007669"/>
    <property type="project" value="UniProtKB-UniRule"/>
</dbReference>
<keyword evidence="8" id="KW-0677">Repeat</keyword>
<dbReference type="InterPro" id="IPR046348">
    <property type="entry name" value="SIS_dom_sf"/>
</dbReference>
<dbReference type="Pfam" id="PF01380">
    <property type="entry name" value="SIS"/>
    <property type="match status" value="2"/>
</dbReference>
<dbReference type="SUPFAM" id="SSF56235">
    <property type="entry name" value="N-terminal nucleophile aminohydrolases (Ntn hydrolases)"/>
    <property type="match status" value="1"/>
</dbReference>
<reference evidence="13 14" key="1">
    <citation type="submission" date="2016-05" db="EMBL/GenBank/DDBJ databases">
        <title>Diversity and Homogeneity among Thermoacidophilic Verrucomicrobia Methanotrophs Linked with Geographical Origin.</title>
        <authorList>
            <person name="Erikstad H.-A."/>
            <person name="Smestad N.B."/>
            <person name="Ceballos R.M."/>
            <person name="Birkeland N.-K."/>
        </authorList>
    </citation>
    <scope>NUCLEOTIDE SEQUENCE [LARGE SCALE GENOMIC DNA]</scope>
    <source>
        <strain evidence="13 14">Phi</strain>
    </source>
</reference>
<dbReference type="InterPro" id="IPR017932">
    <property type="entry name" value="GATase_2_dom"/>
</dbReference>
<comment type="function">
    <text evidence="10">Catalyzes the first step in hexosamine metabolism, converting fructose-6P into glucosamine-6P using glutamine as a nitrogen source.</text>
</comment>
<comment type="caution">
    <text evidence="13">The sequence shown here is derived from an EMBL/GenBank/DDBJ whole genome shotgun (WGS) entry which is preliminary data.</text>
</comment>
<dbReference type="OrthoDB" id="106547at2"/>
<evidence type="ECO:0000313" key="13">
    <source>
        <dbReference type="EMBL" id="TFE68203.1"/>
    </source>
</evidence>
<dbReference type="PANTHER" id="PTHR10937">
    <property type="entry name" value="GLUCOSAMINE--FRUCTOSE-6-PHOSPHATE AMINOTRANSFERASE, ISOMERIZING"/>
    <property type="match status" value="1"/>
</dbReference>
<dbReference type="InterPro" id="IPR035466">
    <property type="entry name" value="GlmS/AgaS_SIS"/>
</dbReference>
<dbReference type="CDD" id="cd00714">
    <property type="entry name" value="GFAT"/>
    <property type="match status" value="1"/>
</dbReference>
<dbReference type="CDD" id="cd05008">
    <property type="entry name" value="SIS_GlmS_GlmD_1"/>
    <property type="match status" value="1"/>
</dbReference>
<dbReference type="PROSITE" id="PS51278">
    <property type="entry name" value="GATASE_TYPE_2"/>
    <property type="match status" value="1"/>
</dbReference>
<dbReference type="InterPro" id="IPR035490">
    <property type="entry name" value="GlmS/FrlB_SIS"/>
</dbReference>
<dbReference type="RefSeq" id="WP_134440263.1">
    <property type="nucleotide sequence ID" value="NZ_LXQC01000143.1"/>
</dbReference>
<dbReference type="GO" id="GO:0097367">
    <property type="term" value="F:carbohydrate derivative binding"/>
    <property type="evidence" value="ECO:0007669"/>
    <property type="project" value="InterPro"/>
</dbReference>
<dbReference type="InterPro" id="IPR047084">
    <property type="entry name" value="GFAT_N"/>
</dbReference>
<evidence type="ECO:0000313" key="14">
    <source>
        <dbReference type="Proteomes" id="UP000297713"/>
    </source>
</evidence>
<gene>
    <name evidence="10" type="primary">glmS</name>
    <name evidence="13" type="ORF">A7Q10_00755</name>
</gene>
<evidence type="ECO:0000256" key="10">
    <source>
        <dbReference type="HAMAP-Rule" id="MF_00164"/>
    </source>
</evidence>
<evidence type="ECO:0000256" key="9">
    <source>
        <dbReference type="ARBA" id="ARBA00022962"/>
    </source>
</evidence>
<dbReference type="EMBL" id="LXQC01000143">
    <property type="protein sequence ID" value="TFE68203.1"/>
    <property type="molecule type" value="Genomic_DNA"/>
</dbReference>
<evidence type="ECO:0000256" key="1">
    <source>
        <dbReference type="ARBA" id="ARBA00001031"/>
    </source>
</evidence>
<dbReference type="FunFam" id="3.40.50.10490:FF:000001">
    <property type="entry name" value="Glutamine--fructose-6-phosphate aminotransferase [isomerizing]"/>
    <property type="match status" value="1"/>
</dbReference>
<dbReference type="NCBIfam" id="NF001484">
    <property type="entry name" value="PRK00331.1"/>
    <property type="match status" value="1"/>
</dbReference>
<dbReference type="FunFam" id="3.60.20.10:FF:000006">
    <property type="entry name" value="Glutamine--fructose-6-phosphate aminotransferase [isomerizing]"/>
    <property type="match status" value="1"/>
</dbReference>
<feature type="domain" description="SIS" evidence="12">
    <location>
        <begin position="298"/>
        <end position="437"/>
    </location>
</feature>
<keyword evidence="6 10" id="KW-0032">Aminotransferase</keyword>
<organism evidence="13 14">
    <name type="scientific">Methylacidiphilum caldifontis</name>
    <dbReference type="NCBI Taxonomy" id="2795386"/>
    <lineage>
        <taxon>Bacteria</taxon>
        <taxon>Pseudomonadati</taxon>
        <taxon>Verrucomicrobiota</taxon>
        <taxon>Methylacidiphilae</taxon>
        <taxon>Methylacidiphilales</taxon>
        <taxon>Methylacidiphilaceae</taxon>
        <taxon>Methylacidiphilum (ex Ratnadevi et al. 2023)</taxon>
    </lineage>
</organism>
<dbReference type="GO" id="GO:0006487">
    <property type="term" value="P:protein N-linked glycosylation"/>
    <property type="evidence" value="ECO:0007669"/>
    <property type="project" value="TreeGrafter"/>
</dbReference>
<protein>
    <recommendedName>
        <fullName evidence="4 10">Glutamine--fructose-6-phosphate aminotransferase [isomerizing]</fullName>
        <ecNumber evidence="3 10">2.6.1.16</ecNumber>
    </recommendedName>
    <alternativeName>
        <fullName evidence="10">D-fructose-6-phosphate amidotransferase</fullName>
    </alternativeName>
    <alternativeName>
        <fullName evidence="10">GFAT</fullName>
    </alternativeName>
    <alternativeName>
        <fullName evidence="10">Glucosamine-6-phosphate synthase</fullName>
    </alternativeName>
    <alternativeName>
        <fullName evidence="10">Hexosephosphate aminotransferase</fullName>
    </alternativeName>
    <alternativeName>
        <fullName evidence="10">L-glutamine--D-fructose-6-phosphate amidotransferase</fullName>
    </alternativeName>
</protein>
<dbReference type="InterPro" id="IPR001347">
    <property type="entry name" value="SIS_dom"/>
</dbReference>
<dbReference type="Gene3D" id="3.60.20.10">
    <property type="entry name" value="Glutamine Phosphoribosylpyrophosphate, subunit 1, domain 1"/>
    <property type="match status" value="1"/>
</dbReference>
<dbReference type="Proteomes" id="UP000297713">
    <property type="component" value="Unassembled WGS sequence"/>
</dbReference>
<dbReference type="Gene3D" id="3.40.50.10490">
    <property type="entry name" value="Glucose-6-phosphate isomerase like protein, domain 1"/>
    <property type="match status" value="2"/>
</dbReference>
<dbReference type="AlphaFoldDB" id="A0A4Y8PB38"/>